<gene>
    <name evidence="9" type="ORF">STAS_16803</name>
</gene>
<proteinExistence type="inferred from homology"/>
<evidence type="ECO:0000313" key="10">
    <source>
        <dbReference type="Proteomes" id="UP000325081"/>
    </source>
</evidence>
<evidence type="ECO:0000313" key="9">
    <source>
        <dbReference type="EMBL" id="GER40151.1"/>
    </source>
</evidence>
<keyword evidence="5" id="KW-0378">Hydrolase</keyword>
<dbReference type="OrthoDB" id="1058301at2759"/>
<evidence type="ECO:0000256" key="2">
    <source>
        <dbReference type="ARBA" id="ARBA00012247"/>
    </source>
</evidence>
<dbReference type="CDD" id="cd08602">
    <property type="entry name" value="GDPD_ScGlpQ1_like"/>
    <property type="match status" value="1"/>
</dbReference>
<sequence length="455" mass="52857">MALELQLAIIAVQTTSRPSMAYLHLSTYNEKPSLIISFRYFRTLIIFETLQERGEREQGKKSAPMSSPRIIPFVFVLLMVGCSARVLYPLPSRRNDRNRQPIQTFRPYNIAHRGSNGEIPEETTAAYMKAIEEGADFIESDVLSSKDGVLICFHDVTLDETTDIANHKEFLDRKRTYEVQGDNVTGYFTVDFTLEELKSLRVKQRYSFRDQQYNGKFSIVTFEEFISIALDAPRVVGIYPEIKNPVFINQHVKWSGGKKFEDKFVQTLKKYGYHGSYLSKQWLKQPAFIQSFAPTSLTYISNMTDLPKIFLIDDTSMPTQDTNQSYWEITSDNYLDYIKEYVVGIGPWKDTLVIPSNNYLQAPTDLVARAHAHNLQVHPYTYRNENQFLHFNFSQDPYKEYDYWINEIGVDGLFTDFTGSLHRYQEWTKPFSSGEEDASKLLDKIVTLISKFRHY</sequence>
<dbReference type="PANTHER" id="PTHR43620">
    <property type="entry name" value="GLYCEROPHOSPHORYL DIESTER PHOSPHODIESTERASE"/>
    <property type="match status" value="1"/>
</dbReference>
<keyword evidence="10" id="KW-1185">Reference proteome</keyword>
<dbReference type="InterPro" id="IPR017946">
    <property type="entry name" value="PLC-like_Pdiesterase_TIM-brl"/>
</dbReference>
<dbReference type="GO" id="GO:0005773">
    <property type="term" value="C:vacuole"/>
    <property type="evidence" value="ECO:0007669"/>
    <property type="project" value="TreeGrafter"/>
</dbReference>
<reference evidence="10" key="1">
    <citation type="journal article" date="2019" name="Curr. Biol.">
        <title>Genome Sequence of Striga asiatica Provides Insight into the Evolution of Plant Parasitism.</title>
        <authorList>
            <person name="Yoshida S."/>
            <person name="Kim S."/>
            <person name="Wafula E.K."/>
            <person name="Tanskanen J."/>
            <person name="Kim Y.M."/>
            <person name="Honaas L."/>
            <person name="Yang Z."/>
            <person name="Spallek T."/>
            <person name="Conn C.E."/>
            <person name="Ichihashi Y."/>
            <person name="Cheong K."/>
            <person name="Cui S."/>
            <person name="Der J.P."/>
            <person name="Gundlach H."/>
            <person name="Jiao Y."/>
            <person name="Hori C."/>
            <person name="Ishida J.K."/>
            <person name="Kasahara H."/>
            <person name="Kiba T."/>
            <person name="Kim M.S."/>
            <person name="Koo N."/>
            <person name="Laohavisit A."/>
            <person name="Lee Y.H."/>
            <person name="Lumba S."/>
            <person name="McCourt P."/>
            <person name="Mortimer J.C."/>
            <person name="Mutuku J.M."/>
            <person name="Nomura T."/>
            <person name="Sasaki-Sekimoto Y."/>
            <person name="Seto Y."/>
            <person name="Wang Y."/>
            <person name="Wakatake T."/>
            <person name="Sakakibara H."/>
            <person name="Demura T."/>
            <person name="Yamaguchi S."/>
            <person name="Yoneyama K."/>
            <person name="Manabe R.I."/>
            <person name="Nelson D.C."/>
            <person name="Schulman A.H."/>
            <person name="Timko M.P."/>
            <person name="dePamphilis C.W."/>
            <person name="Choi D."/>
            <person name="Shirasu K."/>
        </authorList>
    </citation>
    <scope>NUCLEOTIDE SEQUENCE [LARGE SCALE GENOMIC DNA]</scope>
    <source>
        <strain evidence="10">cv. UVA1</strain>
    </source>
</reference>
<dbReference type="PANTHER" id="PTHR43620:SF7">
    <property type="entry name" value="GLYCEROPHOSPHODIESTER PHOSPHODIESTERASE GDPD5-RELATED"/>
    <property type="match status" value="1"/>
</dbReference>
<dbReference type="AlphaFoldDB" id="A0A5A7Q7X3"/>
<dbReference type="GO" id="GO:0006071">
    <property type="term" value="P:glycerol metabolic process"/>
    <property type="evidence" value="ECO:0007669"/>
    <property type="project" value="UniProtKB-KW"/>
</dbReference>
<dbReference type="Proteomes" id="UP000325081">
    <property type="component" value="Unassembled WGS sequence"/>
</dbReference>
<evidence type="ECO:0000256" key="7">
    <source>
        <dbReference type="ARBA" id="ARBA00047512"/>
    </source>
</evidence>
<dbReference type="EC" id="3.1.4.46" evidence="2"/>
<evidence type="ECO:0000256" key="1">
    <source>
        <dbReference type="ARBA" id="ARBA00007277"/>
    </source>
</evidence>
<comment type="caution">
    <text evidence="9">The sequence shown here is derived from an EMBL/GenBank/DDBJ whole genome shotgun (WGS) entry which is preliminary data.</text>
</comment>
<feature type="domain" description="GP-PDE" evidence="8">
    <location>
        <begin position="107"/>
        <end position="425"/>
    </location>
</feature>
<dbReference type="Gene3D" id="3.20.20.190">
    <property type="entry name" value="Phosphatidylinositol (PI) phosphodiesterase"/>
    <property type="match status" value="1"/>
</dbReference>
<organism evidence="9 10">
    <name type="scientific">Striga asiatica</name>
    <name type="common">Asiatic witchweed</name>
    <name type="synonym">Buchnera asiatica</name>
    <dbReference type="NCBI Taxonomy" id="4170"/>
    <lineage>
        <taxon>Eukaryota</taxon>
        <taxon>Viridiplantae</taxon>
        <taxon>Streptophyta</taxon>
        <taxon>Embryophyta</taxon>
        <taxon>Tracheophyta</taxon>
        <taxon>Spermatophyta</taxon>
        <taxon>Magnoliopsida</taxon>
        <taxon>eudicotyledons</taxon>
        <taxon>Gunneridae</taxon>
        <taxon>Pentapetalae</taxon>
        <taxon>asterids</taxon>
        <taxon>lamiids</taxon>
        <taxon>Lamiales</taxon>
        <taxon>Orobanchaceae</taxon>
        <taxon>Buchnereae</taxon>
        <taxon>Striga</taxon>
    </lineage>
</organism>
<evidence type="ECO:0000256" key="5">
    <source>
        <dbReference type="ARBA" id="ARBA00022801"/>
    </source>
</evidence>
<evidence type="ECO:0000256" key="6">
    <source>
        <dbReference type="ARBA" id="ARBA00023180"/>
    </source>
</evidence>
<dbReference type="InterPro" id="IPR030395">
    <property type="entry name" value="GP_PDE_dom"/>
</dbReference>
<protein>
    <recommendedName>
        <fullName evidence="2">glycerophosphodiester phosphodiesterase</fullName>
        <ecNumber evidence="2">3.1.4.46</ecNumber>
    </recommendedName>
</protein>
<dbReference type="EMBL" id="BKCP01005849">
    <property type="protein sequence ID" value="GER40151.1"/>
    <property type="molecule type" value="Genomic_DNA"/>
</dbReference>
<dbReference type="FunFam" id="3.20.20.190:FF:000023">
    <property type="entry name" value="Glycerophosphodiester phosphodiesterase GDPD5"/>
    <property type="match status" value="1"/>
</dbReference>
<keyword evidence="6" id="KW-0325">Glycoprotein</keyword>
<keyword evidence="4" id="KW-0319">Glycerol metabolism</keyword>
<keyword evidence="3" id="KW-0732">Signal</keyword>
<comment type="catalytic activity">
    <reaction evidence="7">
        <text>a sn-glycero-3-phosphodiester + H2O = an alcohol + sn-glycerol 3-phosphate + H(+)</text>
        <dbReference type="Rhea" id="RHEA:12969"/>
        <dbReference type="ChEBI" id="CHEBI:15377"/>
        <dbReference type="ChEBI" id="CHEBI:15378"/>
        <dbReference type="ChEBI" id="CHEBI:30879"/>
        <dbReference type="ChEBI" id="CHEBI:57597"/>
        <dbReference type="ChEBI" id="CHEBI:83408"/>
        <dbReference type="EC" id="3.1.4.46"/>
    </reaction>
</comment>
<evidence type="ECO:0000256" key="4">
    <source>
        <dbReference type="ARBA" id="ARBA00022798"/>
    </source>
</evidence>
<name>A0A5A7Q7X3_STRAF</name>
<dbReference type="Pfam" id="PF03009">
    <property type="entry name" value="GDPD"/>
    <property type="match status" value="1"/>
</dbReference>
<dbReference type="PROSITE" id="PS51704">
    <property type="entry name" value="GP_PDE"/>
    <property type="match status" value="1"/>
</dbReference>
<evidence type="ECO:0000259" key="8">
    <source>
        <dbReference type="PROSITE" id="PS51704"/>
    </source>
</evidence>
<dbReference type="SUPFAM" id="SSF51695">
    <property type="entry name" value="PLC-like phosphodiesterases"/>
    <property type="match status" value="1"/>
</dbReference>
<evidence type="ECO:0000256" key="3">
    <source>
        <dbReference type="ARBA" id="ARBA00022729"/>
    </source>
</evidence>
<dbReference type="GO" id="GO:0008889">
    <property type="term" value="F:glycerophosphodiester phosphodiesterase activity"/>
    <property type="evidence" value="ECO:0007669"/>
    <property type="project" value="UniProtKB-EC"/>
</dbReference>
<accession>A0A5A7Q7X3</accession>
<comment type="similarity">
    <text evidence="1">Belongs to the glycerophosphoryl diester phosphodiesterase family.</text>
</comment>
<dbReference type="GO" id="GO:0006629">
    <property type="term" value="P:lipid metabolic process"/>
    <property type="evidence" value="ECO:0007669"/>
    <property type="project" value="InterPro"/>
</dbReference>